<dbReference type="PROSITE" id="PS50112">
    <property type="entry name" value="PAS"/>
    <property type="match status" value="2"/>
</dbReference>
<dbReference type="InterPro" id="IPR043128">
    <property type="entry name" value="Rev_trsase/Diguanyl_cyclase"/>
</dbReference>
<dbReference type="Gene3D" id="3.20.20.450">
    <property type="entry name" value="EAL domain"/>
    <property type="match status" value="1"/>
</dbReference>
<dbReference type="InterPro" id="IPR035919">
    <property type="entry name" value="EAL_sf"/>
</dbReference>
<dbReference type="InterPro" id="IPR035965">
    <property type="entry name" value="PAS-like_dom_sf"/>
</dbReference>
<dbReference type="GO" id="GO:0016020">
    <property type="term" value="C:membrane"/>
    <property type="evidence" value="ECO:0007669"/>
    <property type="project" value="InterPro"/>
</dbReference>
<dbReference type="GO" id="GO:0003824">
    <property type="term" value="F:catalytic activity"/>
    <property type="evidence" value="ECO:0007669"/>
    <property type="project" value="UniProtKB-ARBA"/>
</dbReference>
<dbReference type="InterPro" id="IPR013656">
    <property type="entry name" value="PAS_4"/>
</dbReference>
<feature type="domain" description="PAS" evidence="2">
    <location>
        <begin position="243"/>
        <end position="316"/>
    </location>
</feature>
<dbReference type="SUPFAM" id="SSF55785">
    <property type="entry name" value="PYP-like sensor domain (PAS domain)"/>
    <property type="match status" value="2"/>
</dbReference>
<feature type="transmembrane region" description="Helical" evidence="1">
    <location>
        <begin position="19"/>
        <end position="37"/>
    </location>
</feature>
<dbReference type="GO" id="GO:0007165">
    <property type="term" value="P:signal transduction"/>
    <property type="evidence" value="ECO:0007669"/>
    <property type="project" value="InterPro"/>
</dbReference>
<dbReference type="InterPro" id="IPR001633">
    <property type="entry name" value="EAL_dom"/>
</dbReference>
<dbReference type="InterPro" id="IPR013767">
    <property type="entry name" value="PAS_fold"/>
</dbReference>
<dbReference type="InterPro" id="IPR000014">
    <property type="entry name" value="PAS"/>
</dbReference>
<dbReference type="SMART" id="SM00052">
    <property type="entry name" value="EAL"/>
    <property type="match status" value="1"/>
</dbReference>
<dbReference type="KEGG" id="npv:OHM77_12325"/>
<dbReference type="NCBIfam" id="TIGR00229">
    <property type="entry name" value="sensory_box"/>
    <property type="match status" value="2"/>
</dbReference>
<dbReference type="Pfam" id="PF13682">
    <property type="entry name" value="CZB"/>
    <property type="match status" value="1"/>
</dbReference>
<evidence type="ECO:0000313" key="7">
    <source>
        <dbReference type="EMBL" id="WIM05454.1"/>
    </source>
</evidence>
<gene>
    <name evidence="7" type="ORF">OHM77_12325</name>
</gene>
<keyword evidence="1" id="KW-1133">Transmembrane helix</keyword>
<proteinExistence type="predicted"/>
<dbReference type="PANTHER" id="PTHR44757:SF2">
    <property type="entry name" value="BIOFILM ARCHITECTURE MAINTENANCE PROTEIN MBAA"/>
    <property type="match status" value="1"/>
</dbReference>
<dbReference type="SMART" id="SM00091">
    <property type="entry name" value="PAS"/>
    <property type="match status" value="2"/>
</dbReference>
<feature type="domain" description="EAL" evidence="4">
    <location>
        <begin position="668"/>
        <end position="922"/>
    </location>
</feature>
<dbReference type="Proteomes" id="UP001234916">
    <property type="component" value="Chromosome"/>
</dbReference>
<dbReference type="NCBIfam" id="TIGR00254">
    <property type="entry name" value="GGDEF"/>
    <property type="match status" value="1"/>
</dbReference>
<dbReference type="Pfam" id="PF16448">
    <property type="entry name" value="LapD_MoxY_N"/>
    <property type="match status" value="1"/>
</dbReference>
<dbReference type="InterPro" id="IPR001610">
    <property type="entry name" value="PAC"/>
</dbReference>
<dbReference type="InterPro" id="IPR052155">
    <property type="entry name" value="Biofilm_reg_signaling"/>
</dbReference>
<accession>A0AA49FK76</accession>
<dbReference type="Pfam" id="PF00672">
    <property type="entry name" value="HAMP"/>
    <property type="match status" value="1"/>
</dbReference>
<evidence type="ECO:0000259" key="4">
    <source>
        <dbReference type="PROSITE" id="PS50883"/>
    </source>
</evidence>
<evidence type="ECO:0000256" key="1">
    <source>
        <dbReference type="SAM" id="Phobius"/>
    </source>
</evidence>
<dbReference type="PROSITE" id="PS50113">
    <property type="entry name" value="PAC"/>
    <property type="match status" value="2"/>
</dbReference>
<dbReference type="SUPFAM" id="SSF55073">
    <property type="entry name" value="Nucleotide cyclase"/>
    <property type="match status" value="1"/>
</dbReference>
<keyword evidence="1" id="KW-0472">Membrane</keyword>
<evidence type="ECO:0000259" key="5">
    <source>
        <dbReference type="PROSITE" id="PS50885"/>
    </source>
</evidence>
<dbReference type="CDD" id="cd01948">
    <property type="entry name" value="EAL"/>
    <property type="match status" value="1"/>
</dbReference>
<dbReference type="EMBL" id="CP107246">
    <property type="protein sequence ID" value="WIM05454.1"/>
    <property type="molecule type" value="Genomic_DNA"/>
</dbReference>
<dbReference type="PROSITE" id="PS50885">
    <property type="entry name" value="HAMP"/>
    <property type="match status" value="1"/>
</dbReference>
<feature type="domain" description="HAMP" evidence="5">
    <location>
        <begin position="186"/>
        <end position="238"/>
    </location>
</feature>
<dbReference type="InterPro" id="IPR003660">
    <property type="entry name" value="HAMP_dom"/>
</dbReference>
<feature type="domain" description="PAC" evidence="3">
    <location>
        <begin position="442"/>
        <end position="494"/>
    </location>
</feature>
<dbReference type="Gene3D" id="3.30.70.270">
    <property type="match status" value="1"/>
</dbReference>
<dbReference type="Gene3D" id="3.30.450.20">
    <property type="entry name" value="PAS domain"/>
    <property type="match status" value="2"/>
</dbReference>
<name>A0AA49FK76_9PROT</name>
<dbReference type="InterPro" id="IPR029787">
    <property type="entry name" value="Nucleotide_cyclase"/>
</dbReference>
<dbReference type="CDD" id="cd01949">
    <property type="entry name" value="GGDEF"/>
    <property type="match status" value="1"/>
</dbReference>
<keyword evidence="1" id="KW-0812">Transmembrane</keyword>
<protein>
    <submittedName>
        <fullName evidence="7">EAL domain-containing protein</fullName>
    </submittedName>
</protein>
<feature type="domain" description="PAC" evidence="3">
    <location>
        <begin position="321"/>
        <end position="372"/>
    </location>
</feature>
<dbReference type="PANTHER" id="PTHR44757">
    <property type="entry name" value="DIGUANYLATE CYCLASE DGCP"/>
    <property type="match status" value="1"/>
</dbReference>
<dbReference type="Pfam" id="PF00990">
    <property type="entry name" value="GGDEF"/>
    <property type="match status" value="1"/>
</dbReference>
<sequence length="1053" mass="116465">MIPRRIAALWDRLPFTGRLLFTASFALIVAGAVMLHASARQDAEHARANLSRHLADELDVLPFALSESVVVGDFSTLEQMLNRFVRRPNITVIRYRDASGTNLEVRGQPVAPRSPAFFNAWLAGMGLYDMKGEMPVDVGGRRYGVLEIGITAQPAIDRAWIRLLGHLSILGLAILLDFLGIWLVLRAGLKPLRDLDAGAARLASGDYAARIRPRGSPELRRSIVAFNQMARSVEEFLRAVGYEKERLFVTLSSIGDAVIATDGQGRVEFVNIVAEKLTGWAAAEAIGRPLGEVFVVVNERTRQPVECPVIRTLREGVVVGLANHTILVAKDGAERPIADSAAPIRDAGEVVGAVLVFRDQTEERRQINQLQLAASVFQHAHEGIAITDARGRFLEVNPTFCQLTGYGQEEVIGRTPRLLKSGIQGDDFYAGMWRSLLETGHWQGELWNRHKSGGLYAELLTISAVLDEESAISHYIGVFSDITHQKEQQKRLEHVAHYDTLTGLPNRVLLADRMRVALAQADRGGQLLAVAFLDLDSFKPVNDTLGHQAGDRLLTEVASRLSASVRGGDTVARLGGDEFALILSGVSSLEECERTLVRLLRAVADPYVVEGTPVRVSASIGVTLYPKDRGDADALLRHADQAMYLAKEAGRNRYHLYDPEHDRRTRVHRETLTRIEQALAAGQFCLYYQPKVNLRLGVVAGMEALIRWQDPDRGLVAPAEFIPLVDDSELAVPVGEWVIREALARMSAWRRDGLTLPVSVNVSARHLEHPDFVSHLQALLAEHPDLPRGSLELEVLETTALEDIEHVSRIMSDCLALGVGFALDDFGTGYSSLTYFKRLPAQALKIDQSFVRDMLRNPEDLAIVEGIVGLTDAFHRAAIAEGVETEEQGVMLLHLGCELAQGYAIARPMPAPDVAGWIRNWRSDPVWVAAAAVGWRRDDLPLLFAELHHRRWVDQMALLVRGYPLETPPPLDHRDCRFGGWLAREGGIRYGHLPEFRAMLPVHERVHRVAAEALALSRSGQREAAEARLMELFACREELLAALYLLRTVVALG</sequence>
<dbReference type="Gene3D" id="6.10.340.10">
    <property type="match status" value="1"/>
</dbReference>
<dbReference type="InterPro" id="IPR025991">
    <property type="entry name" value="Chemoreceptor_zinc-bind_dom"/>
</dbReference>
<dbReference type="PROSITE" id="PS50887">
    <property type="entry name" value="GGDEF"/>
    <property type="match status" value="1"/>
</dbReference>
<dbReference type="Pfam" id="PF00989">
    <property type="entry name" value="PAS"/>
    <property type="match status" value="1"/>
</dbReference>
<dbReference type="InterPro" id="IPR000160">
    <property type="entry name" value="GGDEF_dom"/>
</dbReference>
<dbReference type="CDD" id="cd06225">
    <property type="entry name" value="HAMP"/>
    <property type="match status" value="1"/>
</dbReference>
<dbReference type="SUPFAM" id="SSF141868">
    <property type="entry name" value="EAL domain-like"/>
    <property type="match status" value="1"/>
</dbReference>
<dbReference type="SMART" id="SM00267">
    <property type="entry name" value="GGDEF"/>
    <property type="match status" value="1"/>
</dbReference>
<dbReference type="GO" id="GO:0006355">
    <property type="term" value="P:regulation of DNA-templated transcription"/>
    <property type="evidence" value="ECO:0007669"/>
    <property type="project" value="InterPro"/>
</dbReference>
<dbReference type="SMART" id="SM00086">
    <property type="entry name" value="PAC"/>
    <property type="match status" value="2"/>
</dbReference>
<dbReference type="AlphaFoldDB" id="A0AA49FK76"/>
<dbReference type="Pfam" id="PF00563">
    <property type="entry name" value="EAL"/>
    <property type="match status" value="1"/>
</dbReference>
<evidence type="ECO:0000259" key="6">
    <source>
        <dbReference type="PROSITE" id="PS50887"/>
    </source>
</evidence>
<reference evidence="7" key="1">
    <citation type="journal article" date="2023" name="Nat. Microbiol.">
        <title>Enrichment and characterization of a nitric oxide-reducing microbial community in a continuous bioreactor.</title>
        <authorList>
            <person name="Garrido-Amador P."/>
            <person name="Stortenbeker N."/>
            <person name="Wessels H.J.C.T."/>
            <person name="Speth D.R."/>
            <person name="Garcia-Heredia I."/>
            <person name="Kartal B."/>
        </authorList>
    </citation>
    <scope>NUCLEOTIDE SEQUENCE</scope>
    <source>
        <strain evidence="7">MAG1</strain>
    </source>
</reference>
<dbReference type="FunFam" id="3.30.70.270:FF:000001">
    <property type="entry name" value="Diguanylate cyclase domain protein"/>
    <property type="match status" value="1"/>
</dbReference>
<dbReference type="Gene3D" id="1.20.120.30">
    <property type="entry name" value="Aspartate receptor, ligand-binding domain"/>
    <property type="match status" value="1"/>
</dbReference>
<dbReference type="CDD" id="cd00130">
    <property type="entry name" value="PAS"/>
    <property type="match status" value="2"/>
</dbReference>
<feature type="transmembrane region" description="Helical" evidence="1">
    <location>
        <begin position="163"/>
        <end position="185"/>
    </location>
</feature>
<dbReference type="InterPro" id="IPR000700">
    <property type="entry name" value="PAS-assoc_C"/>
</dbReference>
<dbReference type="InterPro" id="IPR032244">
    <property type="entry name" value="LapD_MoxY_N"/>
</dbReference>
<feature type="domain" description="PAS" evidence="2">
    <location>
        <begin position="369"/>
        <end position="415"/>
    </location>
</feature>
<dbReference type="SMART" id="SM00304">
    <property type="entry name" value="HAMP"/>
    <property type="match status" value="1"/>
</dbReference>
<evidence type="ECO:0000259" key="2">
    <source>
        <dbReference type="PROSITE" id="PS50112"/>
    </source>
</evidence>
<organism evidence="7">
    <name type="scientific">Candidatus Nitricoxidivorans perseverans</name>
    <dbReference type="NCBI Taxonomy" id="2975601"/>
    <lineage>
        <taxon>Bacteria</taxon>
        <taxon>Pseudomonadati</taxon>
        <taxon>Pseudomonadota</taxon>
        <taxon>Betaproteobacteria</taxon>
        <taxon>Nitrosomonadales</taxon>
        <taxon>Sterolibacteriaceae</taxon>
        <taxon>Candidatus Nitricoxidivorans</taxon>
    </lineage>
</organism>
<dbReference type="Pfam" id="PF08448">
    <property type="entry name" value="PAS_4"/>
    <property type="match status" value="1"/>
</dbReference>
<dbReference type="PROSITE" id="PS50883">
    <property type="entry name" value="EAL"/>
    <property type="match status" value="1"/>
</dbReference>
<feature type="domain" description="GGDEF" evidence="6">
    <location>
        <begin position="526"/>
        <end position="659"/>
    </location>
</feature>
<evidence type="ECO:0000259" key="3">
    <source>
        <dbReference type="PROSITE" id="PS50113"/>
    </source>
</evidence>